<feature type="transmembrane region" description="Helical" evidence="6">
    <location>
        <begin position="291"/>
        <end position="312"/>
    </location>
</feature>
<proteinExistence type="predicted"/>
<feature type="transmembrane region" description="Helical" evidence="6">
    <location>
        <begin position="459"/>
        <end position="480"/>
    </location>
</feature>
<name>A0AA41ZAB1_9SPHN</name>
<feature type="transmembrane region" description="Helical" evidence="6">
    <location>
        <begin position="69"/>
        <end position="88"/>
    </location>
</feature>
<evidence type="ECO:0000313" key="9">
    <source>
        <dbReference type="Proteomes" id="UP001165565"/>
    </source>
</evidence>
<feature type="transmembrane region" description="Helical" evidence="6">
    <location>
        <begin position="386"/>
        <end position="408"/>
    </location>
</feature>
<evidence type="ECO:0000256" key="6">
    <source>
        <dbReference type="SAM" id="Phobius"/>
    </source>
</evidence>
<dbReference type="EMBL" id="JANFAV010000009">
    <property type="protein sequence ID" value="MCW6535919.1"/>
    <property type="molecule type" value="Genomic_DNA"/>
</dbReference>
<dbReference type="GO" id="GO:0022857">
    <property type="term" value="F:transmembrane transporter activity"/>
    <property type="evidence" value="ECO:0007669"/>
    <property type="project" value="InterPro"/>
</dbReference>
<dbReference type="PANTHER" id="PTHR23505:SF79">
    <property type="entry name" value="PROTEIN SPINSTER"/>
    <property type="match status" value="1"/>
</dbReference>
<dbReference type="CDD" id="cd17328">
    <property type="entry name" value="MFS_spinster_like"/>
    <property type="match status" value="1"/>
</dbReference>
<keyword evidence="5 6" id="KW-0472">Membrane</keyword>
<feature type="transmembrane region" description="Helical" evidence="6">
    <location>
        <begin position="188"/>
        <end position="210"/>
    </location>
</feature>
<dbReference type="GO" id="GO:0016020">
    <property type="term" value="C:membrane"/>
    <property type="evidence" value="ECO:0007669"/>
    <property type="project" value="UniProtKB-SubCell"/>
</dbReference>
<feature type="transmembrane region" description="Helical" evidence="6">
    <location>
        <begin position="257"/>
        <end position="279"/>
    </location>
</feature>
<evidence type="ECO:0000256" key="4">
    <source>
        <dbReference type="ARBA" id="ARBA00022989"/>
    </source>
</evidence>
<accession>A0AA41ZAB1</accession>
<keyword evidence="9" id="KW-1185">Reference proteome</keyword>
<keyword evidence="4 6" id="KW-1133">Transmembrane helix</keyword>
<dbReference type="PANTHER" id="PTHR23505">
    <property type="entry name" value="SPINSTER"/>
    <property type="match status" value="1"/>
</dbReference>
<protein>
    <submittedName>
        <fullName evidence="8">MFS transporter</fullName>
    </submittedName>
</protein>
<feature type="transmembrane region" description="Helical" evidence="6">
    <location>
        <begin position="347"/>
        <end position="365"/>
    </location>
</feature>
<feature type="transmembrane region" description="Helical" evidence="6">
    <location>
        <begin position="30"/>
        <end position="48"/>
    </location>
</feature>
<organism evidence="8 9">
    <name type="scientific">Sphingomonas lycopersici</name>
    <dbReference type="NCBI Taxonomy" id="2951807"/>
    <lineage>
        <taxon>Bacteria</taxon>
        <taxon>Pseudomonadati</taxon>
        <taxon>Pseudomonadota</taxon>
        <taxon>Alphaproteobacteria</taxon>
        <taxon>Sphingomonadales</taxon>
        <taxon>Sphingomonadaceae</taxon>
        <taxon>Sphingomonas</taxon>
    </lineage>
</organism>
<dbReference type="RefSeq" id="WP_265269350.1">
    <property type="nucleotide sequence ID" value="NZ_JANFAV010000009.1"/>
</dbReference>
<reference evidence="8" key="1">
    <citation type="submission" date="2022-06" db="EMBL/GenBank/DDBJ databases">
        <title>Sphingomonas sp. nov. isolated from rhizosphere soil of tomato.</title>
        <authorList>
            <person name="Dong H."/>
            <person name="Gao R."/>
        </authorList>
    </citation>
    <scope>NUCLEOTIDE SEQUENCE</scope>
    <source>
        <strain evidence="8">MMSM24</strain>
    </source>
</reference>
<dbReference type="PROSITE" id="PS50850">
    <property type="entry name" value="MFS"/>
    <property type="match status" value="1"/>
</dbReference>
<evidence type="ECO:0000256" key="2">
    <source>
        <dbReference type="ARBA" id="ARBA00022448"/>
    </source>
</evidence>
<dbReference type="Gene3D" id="1.20.1250.20">
    <property type="entry name" value="MFS general substrate transporter like domains"/>
    <property type="match status" value="1"/>
</dbReference>
<feature type="transmembrane region" description="Helical" evidence="6">
    <location>
        <begin position="161"/>
        <end position="182"/>
    </location>
</feature>
<keyword evidence="3 6" id="KW-0812">Transmembrane</keyword>
<dbReference type="Pfam" id="PF07690">
    <property type="entry name" value="MFS_1"/>
    <property type="match status" value="1"/>
</dbReference>
<comment type="subcellular location">
    <subcellularLocation>
        <location evidence="1">Membrane</location>
        <topology evidence="1">Multi-pass membrane protein</topology>
    </subcellularLocation>
</comment>
<evidence type="ECO:0000259" key="7">
    <source>
        <dbReference type="PROSITE" id="PS50850"/>
    </source>
</evidence>
<comment type="caution">
    <text evidence="8">The sequence shown here is derived from an EMBL/GenBank/DDBJ whole genome shotgun (WGS) entry which is preliminary data.</text>
</comment>
<evidence type="ECO:0000313" key="8">
    <source>
        <dbReference type="EMBL" id="MCW6535919.1"/>
    </source>
</evidence>
<sequence>MSCREQGRRGAGAVVTGRIPRAGDAAPSRLYAHGVLALLVLAYAFNILDRTMIAIVGQAIKIDMKLSDAELGLLGGFAFAVLYSVLGLPVARLAERWHRVSIISIAMIVWSGFTAACGVAGNYAQLLLARIGVGVGEAGLSPPAFSLIADYYPPNRRASAIGIYMLGGAIGTMIGAALGGWVAKHFGWRIAFIAVGIPGVVVALLIRAVIREPVRGALDADNVPVAAPGPIDWGEEFAELAAVTRSLLGQSDVRNMIFGLTLASVATYGMLQFSPAYFIRAFDLDLATVGVIFGVTSGASAAAGVVIGGFLTDWLGRRNAAWRGLVPAIGLAIAAPLYYFAYTEPDWRIASAILLFPGLFQYLAHGPTFGAVQNAFPAHRRATASALMLLFLTLIAAGGGPPLIGWIIDRLAAAKFALLPVATQSFATLCPAGKAAAGASAELVAACHDVLAQATREGLLVATAFLLWGGVHYALAALALRRKRAA</sequence>
<evidence type="ECO:0000256" key="3">
    <source>
        <dbReference type="ARBA" id="ARBA00022692"/>
    </source>
</evidence>
<dbReference type="InterPro" id="IPR020846">
    <property type="entry name" value="MFS_dom"/>
</dbReference>
<feature type="transmembrane region" description="Helical" evidence="6">
    <location>
        <begin position="324"/>
        <end position="341"/>
    </location>
</feature>
<gene>
    <name evidence="8" type="ORF">NEE01_14135</name>
</gene>
<keyword evidence="2" id="KW-0813">Transport</keyword>
<dbReference type="SUPFAM" id="SSF103473">
    <property type="entry name" value="MFS general substrate transporter"/>
    <property type="match status" value="1"/>
</dbReference>
<dbReference type="InterPro" id="IPR011701">
    <property type="entry name" value="MFS"/>
</dbReference>
<dbReference type="InterPro" id="IPR044770">
    <property type="entry name" value="MFS_spinster-like"/>
</dbReference>
<dbReference type="AlphaFoldDB" id="A0AA41ZAB1"/>
<evidence type="ECO:0000256" key="5">
    <source>
        <dbReference type="ARBA" id="ARBA00023136"/>
    </source>
</evidence>
<dbReference type="Proteomes" id="UP001165565">
    <property type="component" value="Unassembled WGS sequence"/>
</dbReference>
<dbReference type="InterPro" id="IPR036259">
    <property type="entry name" value="MFS_trans_sf"/>
</dbReference>
<feature type="domain" description="Major facilitator superfamily (MFS) profile" evidence="7">
    <location>
        <begin position="35"/>
        <end position="486"/>
    </location>
</feature>
<evidence type="ECO:0000256" key="1">
    <source>
        <dbReference type="ARBA" id="ARBA00004141"/>
    </source>
</evidence>
<feature type="transmembrane region" description="Helical" evidence="6">
    <location>
        <begin position="100"/>
        <end position="121"/>
    </location>
</feature>